<evidence type="ECO:0000256" key="1">
    <source>
        <dbReference type="SAM" id="SignalP"/>
    </source>
</evidence>
<reference evidence="2 3" key="1">
    <citation type="submission" date="2020-10" db="EMBL/GenBank/DDBJ databases">
        <title>Phylogeny of dyella-like bacteria.</title>
        <authorList>
            <person name="Fu J."/>
        </authorList>
    </citation>
    <scope>NUCLEOTIDE SEQUENCE [LARGE SCALE GENOMIC DNA]</scope>
    <source>
        <strain evidence="2 3">KACC 19113</strain>
    </source>
</reference>
<comment type="caution">
    <text evidence="2">The sequence shown here is derived from an EMBL/GenBank/DDBJ whole genome shotgun (WGS) entry which is preliminary data.</text>
</comment>
<proteinExistence type="predicted"/>
<dbReference type="RefSeq" id="WP_404613686.1">
    <property type="nucleotide sequence ID" value="NZ_JADIKK010000008.1"/>
</dbReference>
<dbReference type="EMBL" id="JADIKK010000008">
    <property type="protein sequence ID" value="MFK2877469.1"/>
    <property type="molecule type" value="Genomic_DNA"/>
</dbReference>
<feature type="signal peptide" evidence="1">
    <location>
        <begin position="1"/>
        <end position="29"/>
    </location>
</feature>
<evidence type="ECO:0000313" key="3">
    <source>
        <dbReference type="Proteomes" id="UP001620339"/>
    </source>
</evidence>
<name>A0ABW8J8P8_9GAMM</name>
<organism evidence="2 3">
    <name type="scientific">Rhodanobacter hydrolyticus</name>
    <dbReference type="NCBI Taxonomy" id="2250595"/>
    <lineage>
        <taxon>Bacteria</taxon>
        <taxon>Pseudomonadati</taxon>
        <taxon>Pseudomonadota</taxon>
        <taxon>Gammaproteobacteria</taxon>
        <taxon>Lysobacterales</taxon>
        <taxon>Rhodanobacteraceae</taxon>
        <taxon>Rhodanobacter</taxon>
    </lineage>
</organism>
<keyword evidence="3" id="KW-1185">Reference proteome</keyword>
<sequence length="207" mass="22399">MKPALAISRLCQVLVIAASLAALAPIANAATTMAVPVTQMQEYAQVVAAEAEANKASSDPSDLIASMLKVTEVDKIMVQGGTAPPTVLIYDAQLLRLFSQHPATLAEHQRDPEWNKRKHALFAARDATLQTYSNAVMQQNQQEQQQYQDKANAGGNGHPNSCIGPMGQDVCHPKKVFRGWCPGQPVNGFETWEECPPGVRCDGYQGN</sequence>
<feature type="chain" id="PRO_5045695522" evidence="1">
    <location>
        <begin position="30"/>
        <end position="207"/>
    </location>
</feature>
<gene>
    <name evidence="2" type="ORF">ISP25_10355</name>
</gene>
<keyword evidence="1" id="KW-0732">Signal</keyword>
<evidence type="ECO:0000313" key="2">
    <source>
        <dbReference type="EMBL" id="MFK2877469.1"/>
    </source>
</evidence>
<protein>
    <submittedName>
        <fullName evidence="2">Uncharacterized protein</fullName>
    </submittedName>
</protein>
<dbReference type="Proteomes" id="UP001620339">
    <property type="component" value="Unassembled WGS sequence"/>
</dbReference>
<accession>A0ABW8J8P8</accession>